<sequence>MGFGPDDSGILEFKTEKEAEEYLNELGPKFKYGCYRQGDPAYCHSLARWLASHKRDYRQSEEVFHQNCFQRQFSESCTVYAFYKLFGASGIKRNAKQAFEALKFGCDTGENAKCCQGAGELILEGVDENKNQKERVADAMNYFTRGCDLGLPISCFFLGGLSHRQLKATGLTDPSERSQLQHSAVIAWVKACHMAGHELACRNAALAYRLGYGVERNESKAIELEKLIEKRSS</sequence>
<protein>
    <submittedName>
        <fullName evidence="3">Cytochrome c oxidase assembly factor 7</fullName>
    </submittedName>
</protein>
<evidence type="ECO:0000313" key="3">
    <source>
        <dbReference type="WBParaSite" id="HNAJ_0000857001-mRNA-1"/>
    </source>
</evidence>
<accession>A0A0R3TMM1</accession>
<reference evidence="3" key="1">
    <citation type="submission" date="2016-04" db="UniProtKB">
        <authorList>
            <consortium name="WormBaseParasite"/>
        </authorList>
    </citation>
    <scope>IDENTIFICATION</scope>
</reference>
<dbReference type="PANTHER" id="PTHR13891:SF1">
    <property type="entry name" value="CYTOCHROME C OXIDASE ASSEMBLY FACTOR 7"/>
    <property type="match status" value="1"/>
</dbReference>
<dbReference type="STRING" id="102285.A0A0R3TMM1"/>
<dbReference type="OrthoDB" id="272077at2759"/>
<evidence type="ECO:0000313" key="1">
    <source>
        <dbReference type="EMBL" id="VDO04566.1"/>
    </source>
</evidence>
<dbReference type="WBParaSite" id="HNAJ_0000857001-mRNA-1">
    <property type="protein sequence ID" value="HNAJ_0000857001-mRNA-1"/>
    <property type="gene ID" value="HNAJ_0000857001"/>
</dbReference>
<gene>
    <name evidence="1" type="ORF">HNAJ_LOCUS8566</name>
</gene>
<dbReference type="Gene3D" id="1.25.40.10">
    <property type="entry name" value="Tetratricopeptide repeat domain"/>
    <property type="match status" value="1"/>
</dbReference>
<evidence type="ECO:0000313" key="2">
    <source>
        <dbReference type="Proteomes" id="UP000278807"/>
    </source>
</evidence>
<dbReference type="Proteomes" id="UP000278807">
    <property type="component" value="Unassembled WGS sequence"/>
</dbReference>
<dbReference type="SUPFAM" id="SSF81901">
    <property type="entry name" value="HCP-like"/>
    <property type="match status" value="1"/>
</dbReference>
<dbReference type="InterPro" id="IPR040239">
    <property type="entry name" value="HcpB-like"/>
</dbReference>
<dbReference type="EMBL" id="UZAE01012324">
    <property type="protein sequence ID" value="VDO04566.1"/>
    <property type="molecule type" value="Genomic_DNA"/>
</dbReference>
<dbReference type="AlphaFoldDB" id="A0A0R3TMM1"/>
<dbReference type="InterPro" id="IPR011990">
    <property type="entry name" value="TPR-like_helical_dom_sf"/>
</dbReference>
<reference evidence="1 2" key="2">
    <citation type="submission" date="2018-11" db="EMBL/GenBank/DDBJ databases">
        <authorList>
            <consortium name="Pathogen Informatics"/>
        </authorList>
    </citation>
    <scope>NUCLEOTIDE SEQUENCE [LARGE SCALE GENOMIC DNA]</scope>
</reference>
<organism evidence="3">
    <name type="scientific">Rodentolepis nana</name>
    <name type="common">Dwarf tapeworm</name>
    <name type="synonym">Hymenolepis nana</name>
    <dbReference type="NCBI Taxonomy" id="102285"/>
    <lineage>
        <taxon>Eukaryota</taxon>
        <taxon>Metazoa</taxon>
        <taxon>Spiralia</taxon>
        <taxon>Lophotrochozoa</taxon>
        <taxon>Platyhelminthes</taxon>
        <taxon>Cestoda</taxon>
        <taxon>Eucestoda</taxon>
        <taxon>Cyclophyllidea</taxon>
        <taxon>Hymenolepididae</taxon>
        <taxon>Rodentolepis</taxon>
    </lineage>
</organism>
<name>A0A0R3TMM1_RODNA</name>
<proteinExistence type="predicted"/>
<dbReference type="PANTHER" id="PTHR13891">
    <property type="entry name" value="CYTOCHROME C OXIDASE ASSEMBLY FACTOR 7"/>
    <property type="match status" value="1"/>
</dbReference>
<keyword evidence="2" id="KW-1185">Reference proteome</keyword>
<dbReference type="GO" id="GO:0005758">
    <property type="term" value="C:mitochondrial intermembrane space"/>
    <property type="evidence" value="ECO:0007669"/>
    <property type="project" value="TreeGrafter"/>
</dbReference>